<name>A0ABM3MEF5_GALME</name>
<gene>
    <name evidence="15" type="primary">LOC113520040</name>
</gene>
<dbReference type="SMART" id="SM00631">
    <property type="entry name" value="Zn_pept"/>
    <property type="match status" value="1"/>
</dbReference>
<evidence type="ECO:0000256" key="12">
    <source>
        <dbReference type="SAM" id="SignalP"/>
    </source>
</evidence>
<evidence type="ECO:0000313" key="14">
    <source>
        <dbReference type="Proteomes" id="UP001652740"/>
    </source>
</evidence>
<feature type="signal peptide" evidence="12">
    <location>
        <begin position="1"/>
        <end position="18"/>
    </location>
</feature>
<protein>
    <submittedName>
        <fullName evidence="15">Carboxypeptidase B-like</fullName>
    </submittedName>
</protein>
<comment type="caution">
    <text evidence="11">Lacks conserved residue(s) required for the propagation of feature annotation.</text>
</comment>
<dbReference type="Gene3D" id="3.30.70.340">
    <property type="entry name" value="Metallocarboxypeptidase-like"/>
    <property type="match status" value="1"/>
</dbReference>
<evidence type="ECO:0000256" key="2">
    <source>
        <dbReference type="ARBA" id="ARBA00005988"/>
    </source>
</evidence>
<dbReference type="RefSeq" id="XP_052749803.1">
    <property type="nucleotide sequence ID" value="XM_052893843.1"/>
</dbReference>
<evidence type="ECO:0000256" key="9">
    <source>
        <dbReference type="ARBA" id="ARBA00023049"/>
    </source>
</evidence>
<keyword evidence="10" id="KW-1015">Disulfide bond</keyword>
<evidence type="ECO:0000313" key="15">
    <source>
        <dbReference type="RefSeq" id="XP_052749803.1"/>
    </source>
</evidence>
<evidence type="ECO:0000256" key="1">
    <source>
        <dbReference type="ARBA" id="ARBA00001947"/>
    </source>
</evidence>
<dbReference type="SUPFAM" id="SSF53187">
    <property type="entry name" value="Zn-dependent exopeptidases"/>
    <property type="match status" value="1"/>
</dbReference>
<comment type="cofactor">
    <cofactor evidence="1">
        <name>Zn(2+)</name>
        <dbReference type="ChEBI" id="CHEBI:29105"/>
    </cofactor>
</comment>
<dbReference type="PANTHER" id="PTHR11705">
    <property type="entry name" value="PROTEASE FAMILY M14 CARBOXYPEPTIDASE A,B"/>
    <property type="match status" value="1"/>
</dbReference>
<keyword evidence="5" id="KW-0479">Metal-binding</keyword>
<evidence type="ECO:0000256" key="11">
    <source>
        <dbReference type="PROSITE-ProRule" id="PRU01379"/>
    </source>
</evidence>
<dbReference type="GeneID" id="113520040"/>
<keyword evidence="4" id="KW-0645">Protease</keyword>
<evidence type="ECO:0000256" key="6">
    <source>
        <dbReference type="ARBA" id="ARBA00022729"/>
    </source>
</evidence>
<accession>A0ABM3MEF5</accession>
<keyword evidence="8" id="KW-0862">Zinc</keyword>
<proteinExistence type="inferred from homology"/>
<dbReference type="PANTHER" id="PTHR11705:SF140">
    <property type="entry name" value="FI02848P-RELATED"/>
    <property type="match status" value="1"/>
</dbReference>
<keyword evidence="3" id="KW-0121">Carboxypeptidase</keyword>
<evidence type="ECO:0000256" key="5">
    <source>
        <dbReference type="ARBA" id="ARBA00022723"/>
    </source>
</evidence>
<dbReference type="InterPro" id="IPR000834">
    <property type="entry name" value="Peptidase_M14"/>
</dbReference>
<evidence type="ECO:0000256" key="10">
    <source>
        <dbReference type="ARBA" id="ARBA00023157"/>
    </source>
</evidence>
<evidence type="ECO:0000256" key="7">
    <source>
        <dbReference type="ARBA" id="ARBA00022801"/>
    </source>
</evidence>
<evidence type="ECO:0000256" key="3">
    <source>
        <dbReference type="ARBA" id="ARBA00022645"/>
    </source>
</evidence>
<keyword evidence="6 12" id="KW-0732">Signal</keyword>
<evidence type="ECO:0000256" key="8">
    <source>
        <dbReference type="ARBA" id="ARBA00022833"/>
    </source>
</evidence>
<dbReference type="Pfam" id="PF02244">
    <property type="entry name" value="Propep_M14"/>
    <property type="match status" value="1"/>
</dbReference>
<dbReference type="PROSITE" id="PS52035">
    <property type="entry name" value="PEPTIDASE_M14"/>
    <property type="match status" value="1"/>
</dbReference>
<organism evidence="14 15">
    <name type="scientific">Galleria mellonella</name>
    <name type="common">Greater wax moth</name>
    <dbReference type="NCBI Taxonomy" id="7137"/>
    <lineage>
        <taxon>Eukaryota</taxon>
        <taxon>Metazoa</taxon>
        <taxon>Ecdysozoa</taxon>
        <taxon>Arthropoda</taxon>
        <taxon>Hexapoda</taxon>
        <taxon>Insecta</taxon>
        <taxon>Pterygota</taxon>
        <taxon>Neoptera</taxon>
        <taxon>Endopterygota</taxon>
        <taxon>Lepidoptera</taxon>
        <taxon>Glossata</taxon>
        <taxon>Ditrysia</taxon>
        <taxon>Pyraloidea</taxon>
        <taxon>Pyralidae</taxon>
        <taxon>Galleriinae</taxon>
        <taxon>Galleria</taxon>
    </lineage>
</organism>
<dbReference type="InterPro" id="IPR036990">
    <property type="entry name" value="M14A-like_propep"/>
</dbReference>
<feature type="chain" id="PRO_5046850043" evidence="12">
    <location>
        <begin position="19"/>
        <end position="427"/>
    </location>
</feature>
<dbReference type="InterPro" id="IPR003146">
    <property type="entry name" value="M14A_act_pep"/>
</dbReference>
<keyword evidence="14" id="KW-1185">Reference proteome</keyword>
<dbReference type="Gene3D" id="3.40.630.10">
    <property type="entry name" value="Zn peptidases"/>
    <property type="match status" value="1"/>
</dbReference>
<comment type="similarity">
    <text evidence="2 11">Belongs to the peptidase M14 family.</text>
</comment>
<reference evidence="15" key="1">
    <citation type="submission" date="2025-08" db="UniProtKB">
        <authorList>
            <consortium name="RefSeq"/>
        </authorList>
    </citation>
    <scope>IDENTIFICATION</scope>
    <source>
        <tissue evidence="15">Whole larvae</tissue>
    </source>
</reference>
<dbReference type="SUPFAM" id="SSF54897">
    <property type="entry name" value="Protease propeptides/inhibitors"/>
    <property type="match status" value="1"/>
</dbReference>
<feature type="domain" description="Peptidase M14" evidence="13">
    <location>
        <begin position="123"/>
        <end position="422"/>
    </location>
</feature>
<evidence type="ECO:0000259" key="13">
    <source>
        <dbReference type="PROSITE" id="PS52035"/>
    </source>
</evidence>
<keyword evidence="9" id="KW-0482">Metalloprotease</keyword>
<sequence>MALCRIVFVLVLFGLVSAKLKQYDGFTLYEVVVENTEQEMVFNKLESELNLDVWSRATPEQSGRILVSKSEKTEFENELSTAGIKHTIVVENMEELIELERKQLSEADEMSAGINMYGIAIDTMHTYDQVNSFLEQLANNYTSVNLLSQGTTFEGRPINYIRISSSNFTDYNKPVVFIQSLIQAREWISLPVALHAINKLVTNITDSDLVNTIDWIILPIANPDGYHYSSTISRLWTKNRRAVGSECVGVNINRNFDINFGAHSSSNICSDNYHGPDTESEIETRSIRDILILHQGRIKLFLNLQSFGSHILYGFGTGGLPGNALILNFLGVQMTSIINAFNSSKDNDYTVGNIAAVVAAESGNVMDYATLVRNVPYSYTIKLPSYGNSGSVSDNGYIVDPSYFTQAAEETWEAIKYCARFVRDNPF</sequence>
<keyword evidence="7" id="KW-0378">Hydrolase</keyword>
<evidence type="ECO:0000256" key="4">
    <source>
        <dbReference type="ARBA" id="ARBA00022670"/>
    </source>
</evidence>
<dbReference type="Pfam" id="PF00246">
    <property type="entry name" value="Peptidase_M14"/>
    <property type="match status" value="1"/>
</dbReference>
<dbReference type="Proteomes" id="UP001652740">
    <property type="component" value="Unplaced"/>
</dbReference>